<dbReference type="PATRIC" id="fig|1379910.4.peg.1880"/>
<reference evidence="3 4" key="1">
    <citation type="submission" date="2015-01" db="EMBL/GenBank/DDBJ databases">
        <title>Rufibacter sp./DG31D/ whole genome sequencing.</title>
        <authorList>
            <person name="Kim M.K."/>
            <person name="Srinivasan S."/>
            <person name="Lee J.-J."/>
        </authorList>
    </citation>
    <scope>NUCLEOTIDE SEQUENCE [LARGE SCALE GENOMIC DNA]</scope>
    <source>
        <strain evidence="3 4">DG31D</strain>
    </source>
</reference>
<dbReference type="Gene3D" id="2.30.40.10">
    <property type="entry name" value="Urease, subunit C, domain 1"/>
    <property type="match status" value="1"/>
</dbReference>
<evidence type="ECO:0000256" key="1">
    <source>
        <dbReference type="SAM" id="SignalP"/>
    </source>
</evidence>
<dbReference type="SUPFAM" id="SSF51556">
    <property type="entry name" value="Metallo-dependent hydrolases"/>
    <property type="match status" value="1"/>
</dbReference>
<protein>
    <submittedName>
        <fullName evidence="3">Amidohydrolase</fullName>
    </submittedName>
</protein>
<name>A0A0H4VIS6_9BACT</name>
<proteinExistence type="predicted"/>
<feature type="signal peptide" evidence="1">
    <location>
        <begin position="1"/>
        <end position="27"/>
    </location>
</feature>
<keyword evidence="3" id="KW-0378">Hydrolase</keyword>
<evidence type="ECO:0000313" key="4">
    <source>
        <dbReference type="Proteomes" id="UP000036458"/>
    </source>
</evidence>
<dbReference type="RefSeq" id="WP_048920599.1">
    <property type="nucleotide sequence ID" value="NZ_CP010777.1"/>
</dbReference>
<dbReference type="EMBL" id="CP010777">
    <property type="protein sequence ID" value="AKQ45705.1"/>
    <property type="molecule type" value="Genomic_DNA"/>
</dbReference>
<dbReference type="PROSITE" id="PS51257">
    <property type="entry name" value="PROKAR_LIPOPROTEIN"/>
    <property type="match status" value="1"/>
</dbReference>
<sequence>MIKRVAPLGVSALLCLSLFSACQQGQKADLLVYNATVYTVNEGFDKAQAFAVKEGKILEVGSSEALRKKYQAAEEVDAHGKPVYPGLIDAHAHFYGYAGNQREADLTGTTSFAEVVQRLQAHQKNNPQAAWLTGRGWDQNDWQVKQFPTKDTLDQLFPNLPVIIERVDGHASLANQKALDLGGVTPQTTITGGKVEVKNGKLTGILVDKAADQVVAKIPAPSAAELTRALKKAEQNIFEVGLTTVVDAGLSKYAVNLIDSLQKKGELNLRVYAMLTPSQENKDHYFKTGPYTTNKLNVRSFKVYGDGALGSRGACLIHPYSDRPTESGFLLETVQEYKDLAAQMYEHNFQMNTHAIGDSANRLILQIYGDNLKGKNDRRWRVEHAQVVNPTDVPLFGKFSILPSVQPTHATSDMYWAGERLGMDRVKHAYAFKALLQQNNMIPLGSDFPVEHINPLYGFHSAVARQDAKNYPIGGFQMENALSREEALKGTTIWAAYANFEEKVKGSIEPGKMADFVILDQDIMTIKPEAIRNVKVLSTYLGGKKMYSRN</sequence>
<organism evidence="3 4">
    <name type="scientific">Rufibacter radiotolerans</name>
    <dbReference type="NCBI Taxonomy" id="1379910"/>
    <lineage>
        <taxon>Bacteria</taxon>
        <taxon>Pseudomonadati</taxon>
        <taxon>Bacteroidota</taxon>
        <taxon>Cytophagia</taxon>
        <taxon>Cytophagales</taxon>
        <taxon>Hymenobacteraceae</taxon>
        <taxon>Rufibacter</taxon>
    </lineage>
</organism>
<dbReference type="InterPro" id="IPR033932">
    <property type="entry name" value="YtcJ-like"/>
</dbReference>
<dbReference type="PANTHER" id="PTHR22642">
    <property type="entry name" value="IMIDAZOLONEPROPIONASE"/>
    <property type="match status" value="1"/>
</dbReference>
<dbReference type="Pfam" id="PF07969">
    <property type="entry name" value="Amidohydro_3"/>
    <property type="match status" value="1"/>
</dbReference>
<evidence type="ECO:0000259" key="2">
    <source>
        <dbReference type="Pfam" id="PF07969"/>
    </source>
</evidence>
<dbReference type="Proteomes" id="UP000036458">
    <property type="component" value="Chromosome"/>
</dbReference>
<keyword evidence="4" id="KW-1185">Reference proteome</keyword>
<evidence type="ECO:0000313" key="3">
    <source>
        <dbReference type="EMBL" id="AKQ45705.1"/>
    </source>
</evidence>
<dbReference type="PANTHER" id="PTHR22642:SF2">
    <property type="entry name" value="PROTEIN LONG AFTER FAR-RED 3"/>
    <property type="match status" value="1"/>
</dbReference>
<gene>
    <name evidence="3" type="ORF">TH63_08650</name>
</gene>
<dbReference type="GO" id="GO:0016810">
    <property type="term" value="F:hydrolase activity, acting on carbon-nitrogen (but not peptide) bonds"/>
    <property type="evidence" value="ECO:0007669"/>
    <property type="project" value="InterPro"/>
</dbReference>
<dbReference type="InterPro" id="IPR013108">
    <property type="entry name" value="Amidohydro_3"/>
</dbReference>
<dbReference type="Gene3D" id="3.20.20.140">
    <property type="entry name" value="Metal-dependent hydrolases"/>
    <property type="match status" value="1"/>
</dbReference>
<dbReference type="SUPFAM" id="SSF51338">
    <property type="entry name" value="Composite domain of metallo-dependent hydrolases"/>
    <property type="match status" value="1"/>
</dbReference>
<dbReference type="AlphaFoldDB" id="A0A0H4VIS6"/>
<feature type="domain" description="Amidohydrolase 3" evidence="2">
    <location>
        <begin position="74"/>
        <end position="545"/>
    </location>
</feature>
<dbReference type="InterPro" id="IPR011059">
    <property type="entry name" value="Metal-dep_hydrolase_composite"/>
</dbReference>
<dbReference type="Gene3D" id="3.10.310.70">
    <property type="match status" value="1"/>
</dbReference>
<accession>A0A0H4VIS6</accession>
<dbReference type="KEGG" id="ruf:TH63_08650"/>
<dbReference type="CDD" id="cd01300">
    <property type="entry name" value="YtcJ_like"/>
    <property type="match status" value="1"/>
</dbReference>
<keyword evidence="1" id="KW-0732">Signal</keyword>
<feature type="chain" id="PRO_5005210822" evidence="1">
    <location>
        <begin position="28"/>
        <end position="550"/>
    </location>
</feature>
<dbReference type="InterPro" id="IPR032466">
    <property type="entry name" value="Metal_Hydrolase"/>
</dbReference>
<dbReference type="STRING" id="1379910.TH63_08650"/>
<dbReference type="OrthoDB" id="9767366at2"/>